<accession>A0A2U8UND2</accession>
<protein>
    <submittedName>
        <fullName evidence="1">Uncharacterized protein</fullName>
    </submittedName>
</protein>
<name>A0A2U8UND2_9CAUD</name>
<gene>
    <name evidence="1" type="primary">71</name>
    <name evidence="1" type="ORF">SEA_FLOWERPOWER_71</name>
</gene>
<proteinExistence type="predicted"/>
<dbReference type="GeneID" id="55608334"/>
<sequence>MAVPSRPAQIKRIAEFLEDSVDQERTLDTVATTIVDSIYDMWAVDVTEAPQPPKVDMAFKTPALTSKVYHVAWIGPRNITKVFESDDVAWVIEASADYGTFVPYDSQFWRILTPSNAKAGGRGGNKDGWKPGDKVSLLQRRRHYEVLEVGDKCVLLRDLKTGELQADSNANLKKYYNKERA</sequence>
<evidence type="ECO:0000313" key="1">
    <source>
        <dbReference type="EMBL" id="AWN05152.1"/>
    </source>
</evidence>
<evidence type="ECO:0000313" key="2">
    <source>
        <dbReference type="Proteomes" id="UP000247075"/>
    </source>
</evidence>
<organism evidence="1 2">
    <name type="scientific">Streptomyces phage FlowerPower</name>
    <dbReference type="NCBI Taxonomy" id="2182408"/>
    <lineage>
        <taxon>Viruses</taxon>
        <taxon>Duplodnaviria</taxon>
        <taxon>Heunggongvirae</taxon>
        <taxon>Uroviricota</taxon>
        <taxon>Caudoviricetes</taxon>
        <taxon>Beephvirinae</taxon>
        <taxon>Flowerpowervirus</taxon>
        <taxon>Flowerpowervirus flowerpower</taxon>
    </lineage>
</organism>
<dbReference type="Proteomes" id="UP000247075">
    <property type="component" value="Segment"/>
</dbReference>
<dbReference type="EMBL" id="MH155868">
    <property type="protein sequence ID" value="AWN05152.1"/>
    <property type="molecule type" value="Genomic_DNA"/>
</dbReference>
<keyword evidence="2" id="KW-1185">Reference proteome</keyword>
<reference evidence="1 2" key="1">
    <citation type="submission" date="2018-04" db="EMBL/GenBank/DDBJ databases">
        <authorList>
            <person name="Richter O.R."/>
            <person name="Sprando J."/>
            <person name="Abi J.R."/>
            <person name="Abidin Z.U."/>
            <person name="Aboumatar N."/>
            <person name="Aguilar F.A."/>
            <person name="Ahmed M."/>
            <person name="Aklilu M."/>
            <person name="Ali S.Z."/>
            <person name="Araia S."/>
            <person name="Asbury H."/>
            <person name="Atkinson A.N."/>
            <person name="Azam A.M."/>
            <person name="Bell J.L."/>
            <person name="Bhagat S."/>
            <person name="Bhatti J.A."/>
            <person name="Bhavsar J."/>
            <person name="Blocker D."/>
            <person name="Bonhomme B."/>
            <person name="Buker C.Y."/>
            <person name="Burnett T.D."/>
            <person name="Campbell R.L."/>
            <person name="Campbell S.M."/>
            <person name="Carinugan C.L."/>
            <person name="Chan P.R."/>
            <person name="Chen S."/>
            <person name="Dahne M."/>
            <person name="Dang V.Q."/>
            <person name="Ding J.R."/>
            <person name="Dunn G.L."/>
            <person name="Flores O.S."/>
            <person name="Frank D.N."/>
            <person name="Gonzalez N."/>
            <person name="Goryunova E."/>
            <person name="Hoang T."/>
            <person name="Hollenhorst D."/>
            <person name="Hora A.B."/>
            <person name="Hutchison A.S."/>
            <person name="Huynh A."/>
            <person name="Jani A."/>
            <person name="Jawed T."/>
            <person name="Jeffries M.J."/>
            <person name="Jian G.M."/>
            <person name="Joshi C."/>
            <person name="Kallab S."/>
            <person name="Kang L."/>
            <person name="Khan A."/>
            <person name="Klontz C.M."/>
            <person name="Koert M."/>
            <person name="Lagasca A."/>
            <person name="Lakhani A."/>
            <person name="Larsen A."/>
            <person name="Le A."/>
            <person name="Lee D.Y."/>
            <person name="Lembirik S."/>
            <person name="Lenus S."/>
            <person name="Lesniewski A.M."/>
            <person name="Lu W."/>
            <person name="Mamarakhimova Z."/>
            <person name="Mason S."/>
            <person name="Mathew L.K."/>
            <person name="Mattson C.L."/>
            <person name="Mian U.H."/>
            <person name="Morcos G.S."/>
            <person name="Muhler C.W."/>
            <person name="Naeem N.-U.-A."/>
            <person name="Namagiri S."/>
            <person name="Nassehi T."/>
            <person name="Nazarian M."/>
            <person name="Neal R.A."/>
            <person name="Negash K."/>
            <person name="Ngaleu B.J."/>
            <person name="Nguyen B.T."/>
            <person name="Nguyen K.V."/>
            <person name="Odili J.C."/>
            <person name="Ogletree A."/>
            <person name="Okojie E."/>
            <person name="Olajide T.E."/>
            <person name="Onwukwe C.S."/>
            <person name="Ozako O."/>
            <person name="Pakala M."/>
            <person name="Patel P."/>
            <person name="Patel H.J."/>
            <person name="Patel R."/>
            <person name="Paudel H."/>
            <person name="Pikounis A.J."/>
            <person name="Qazi M.A."/>
            <person name="Quiroz J.N."/>
            <person name="Ramachandran P.N."/>
            <person name="Rashford R.L."/>
            <person name="Rivera J."/>
            <person name="Romero F.D."/>
            <person name="Saba P.A."/>
            <person name="Sabu R.L."/>
            <person name="Saeed O.S."/>
            <person name="Saraf S."/>
            <person name="Scarano A.L."/>
            <person name="Sciandra C."/>
            <person name="Shakarov P."/>
            <person name="Sharma A."/>
            <person name="Singh K."/>
            <person name="Singh S."/>
            <person name="Spindler S.E."/>
            <person name="Szymanik K.H."/>
            <person name="Tahir M."/>
            <person name="Tchuinte L.U."/>
            <person name="Thakkar V."/>
            <person name="Tombo Z.B."/>
            <person name="Touma A."/>
            <person name="Tran J.N."/>
            <person name="Tran N."/>
            <person name="Truong D.H."/>
            <person name="Turner M.D."/>
            <person name="Vidmar M."/>
            <person name="Vuong K."/>
            <person name="Wilson B."/>
            <person name="Xie C.L."/>
            <person name="Yasinova A.G."/>
            <person name="Yu A.M."/>
            <person name="Zolnerowich N."/>
            <person name="Cortez R."/>
            <person name="Greis H.L."/>
            <person name="Lee M."/>
            <person name="Mantzavinos A."/>
            <person name="Mohamed I.R."/>
            <person name="Patel P."/>
            <person name="Puglisi K.M."/>
            <person name="Bhattacharya M."/>
            <person name="Correa-Mendez M."/>
            <person name="Fabian M."/>
            <person name="Reger N."/>
            <person name="Tran K."/>
            <person name="Erill I."/>
            <person name="Caruso S.M."/>
            <person name="Garlena R.A."/>
            <person name="Russell D.A."/>
            <person name="Pope W.H."/>
            <person name="Jacobs-Sera D."/>
            <person name="Hatfull G.F."/>
        </authorList>
    </citation>
    <scope>NUCLEOTIDE SEQUENCE [LARGE SCALE GENOMIC DNA]</scope>
</reference>
<dbReference type="KEGG" id="vg:55608334"/>
<dbReference type="RefSeq" id="YP_009838107.1">
    <property type="nucleotide sequence ID" value="NC_048706.1"/>
</dbReference>